<accession>A0A1W1CPN4</accession>
<protein>
    <submittedName>
        <fullName evidence="4">Phosphoserine phosphatase</fullName>
        <ecNumber evidence="4">3.1.3.3</ecNumber>
    </submittedName>
</protein>
<dbReference type="EC" id="3.1.3.3" evidence="4"/>
<evidence type="ECO:0000256" key="3">
    <source>
        <dbReference type="ARBA" id="ARBA00022842"/>
    </source>
</evidence>
<reference evidence="4" key="1">
    <citation type="submission" date="2016-10" db="EMBL/GenBank/DDBJ databases">
        <authorList>
            <person name="de Groot N.N."/>
        </authorList>
    </citation>
    <scope>NUCLEOTIDE SEQUENCE</scope>
</reference>
<keyword evidence="3" id="KW-0460">Magnesium</keyword>
<sequence length="218" mass="25173">MALALFDLDKTLLNGDSDFLWGEFLSEVGAVDTIEYQKKNQQFFDDYAQGKLNIIEYLEFCLEPLANNSLSQLETWHQQFMRKKIKPIMSQKAQQVIDKHKKNGDRVMVITATNSFVTRPIVQAYGIDELLATEPEFDGQKYTGKVFGEPCFQEGKVNNLKKWCKKNNESLEGSYFYSDSHNDLPLLSFVENPIVINGDEKLLKVAKEKKWLIDNWTN</sequence>
<dbReference type="GO" id="GO:0016787">
    <property type="term" value="F:hydrolase activity"/>
    <property type="evidence" value="ECO:0007669"/>
    <property type="project" value="UniProtKB-KW"/>
</dbReference>
<dbReference type="Gene3D" id="1.20.1440.100">
    <property type="entry name" value="SG protein - dephosphorylation function"/>
    <property type="match status" value="1"/>
</dbReference>
<evidence type="ECO:0000256" key="1">
    <source>
        <dbReference type="ARBA" id="ARBA00022723"/>
    </source>
</evidence>
<gene>
    <name evidence="4" type="ORF">MNB_SUP05-5-97</name>
</gene>
<dbReference type="InterPro" id="IPR050582">
    <property type="entry name" value="HAD-like_SerB"/>
</dbReference>
<dbReference type="PANTHER" id="PTHR43344:SF13">
    <property type="entry name" value="PHOSPHATASE RV3661-RELATED"/>
    <property type="match status" value="1"/>
</dbReference>
<dbReference type="Pfam" id="PF12710">
    <property type="entry name" value="HAD"/>
    <property type="match status" value="1"/>
</dbReference>
<proteinExistence type="predicted"/>
<dbReference type="InterPro" id="IPR023214">
    <property type="entry name" value="HAD_sf"/>
</dbReference>
<organism evidence="4">
    <name type="scientific">hydrothermal vent metagenome</name>
    <dbReference type="NCBI Taxonomy" id="652676"/>
    <lineage>
        <taxon>unclassified sequences</taxon>
        <taxon>metagenomes</taxon>
        <taxon>ecological metagenomes</taxon>
    </lineage>
</organism>
<dbReference type="GO" id="GO:0046872">
    <property type="term" value="F:metal ion binding"/>
    <property type="evidence" value="ECO:0007669"/>
    <property type="project" value="UniProtKB-KW"/>
</dbReference>
<dbReference type="CDD" id="cd02612">
    <property type="entry name" value="HAD_PGPPase"/>
    <property type="match status" value="1"/>
</dbReference>
<evidence type="ECO:0000313" key="4">
    <source>
        <dbReference type="EMBL" id="SFV67776.1"/>
    </source>
</evidence>
<dbReference type="NCBIfam" id="TIGR01488">
    <property type="entry name" value="HAD-SF-IB"/>
    <property type="match status" value="1"/>
</dbReference>
<dbReference type="InterPro" id="IPR006385">
    <property type="entry name" value="HAD_hydro_SerB1"/>
</dbReference>
<dbReference type="Gene3D" id="3.40.50.1000">
    <property type="entry name" value="HAD superfamily/HAD-like"/>
    <property type="match status" value="1"/>
</dbReference>
<dbReference type="AlphaFoldDB" id="A0A1W1CPN4"/>
<keyword evidence="2 4" id="KW-0378">Hydrolase</keyword>
<dbReference type="SUPFAM" id="SSF56784">
    <property type="entry name" value="HAD-like"/>
    <property type="match status" value="1"/>
</dbReference>
<dbReference type="PANTHER" id="PTHR43344">
    <property type="entry name" value="PHOSPHOSERINE PHOSPHATASE"/>
    <property type="match status" value="1"/>
</dbReference>
<keyword evidence="1" id="KW-0479">Metal-binding</keyword>
<dbReference type="InterPro" id="IPR036412">
    <property type="entry name" value="HAD-like_sf"/>
</dbReference>
<dbReference type="EMBL" id="FPHJ01000058">
    <property type="protein sequence ID" value="SFV67776.1"/>
    <property type="molecule type" value="Genomic_DNA"/>
</dbReference>
<name>A0A1W1CPN4_9ZZZZ</name>
<dbReference type="NCBIfam" id="TIGR01490">
    <property type="entry name" value="HAD-SF-IB-hyp1"/>
    <property type="match status" value="1"/>
</dbReference>
<evidence type="ECO:0000256" key="2">
    <source>
        <dbReference type="ARBA" id="ARBA00022801"/>
    </source>
</evidence>